<gene>
    <name evidence="2" type="ORF">Q7A36_08175</name>
</gene>
<protein>
    <submittedName>
        <fullName evidence="2">Uncharacterized protein</fullName>
    </submittedName>
</protein>
<feature type="region of interest" description="Disordered" evidence="1">
    <location>
        <begin position="31"/>
        <end position="52"/>
    </location>
</feature>
<proteinExistence type="predicted"/>
<evidence type="ECO:0000313" key="3">
    <source>
        <dbReference type="Proteomes" id="UP001243009"/>
    </source>
</evidence>
<evidence type="ECO:0000313" key="2">
    <source>
        <dbReference type="EMBL" id="MDO9708315.1"/>
    </source>
</evidence>
<evidence type="ECO:0000256" key="1">
    <source>
        <dbReference type="SAM" id="MobiDB-lite"/>
    </source>
</evidence>
<dbReference type="Proteomes" id="UP001243009">
    <property type="component" value="Unassembled WGS sequence"/>
</dbReference>
<accession>A0ABT9DWZ7</accession>
<organism evidence="2 3">
    <name type="scientific">Paracraurococcus lichenis</name>
    <dbReference type="NCBI Taxonomy" id="3064888"/>
    <lineage>
        <taxon>Bacteria</taxon>
        <taxon>Pseudomonadati</taxon>
        <taxon>Pseudomonadota</taxon>
        <taxon>Alphaproteobacteria</taxon>
        <taxon>Acetobacterales</taxon>
        <taxon>Roseomonadaceae</taxon>
        <taxon>Paracraurococcus</taxon>
    </lineage>
</organism>
<comment type="caution">
    <text evidence="2">The sequence shown here is derived from an EMBL/GenBank/DDBJ whole genome shotgun (WGS) entry which is preliminary data.</text>
</comment>
<sequence>MPDLVVVQVREYRMHQLEVLDRGKAGFTVLIHPPANRGPTREVTRDATTPTLGDVLNRAKAEIDAVMGPKPPPRARPMRARNW</sequence>
<dbReference type="EMBL" id="JAUTWS010000006">
    <property type="protein sequence ID" value="MDO9708315.1"/>
    <property type="molecule type" value="Genomic_DNA"/>
</dbReference>
<reference evidence="2 3" key="1">
    <citation type="submission" date="2023-08" db="EMBL/GenBank/DDBJ databases">
        <title>The draft genome sequence of Paracraurococcus sp. LOR1-02.</title>
        <authorList>
            <person name="Kingkaew E."/>
            <person name="Tanasupawat S."/>
        </authorList>
    </citation>
    <scope>NUCLEOTIDE SEQUENCE [LARGE SCALE GENOMIC DNA]</scope>
    <source>
        <strain evidence="2 3">LOR1-02</strain>
    </source>
</reference>
<name>A0ABT9DWZ7_9PROT</name>
<keyword evidence="3" id="KW-1185">Reference proteome</keyword>
<dbReference type="RefSeq" id="WP_305103186.1">
    <property type="nucleotide sequence ID" value="NZ_JAUTWS010000006.1"/>
</dbReference>